<name>A0ABV6BY44_9FLAO</name>
<dbReference type="Gene3D" id="2.160.10.10">
    <property type="entry name" value="Hexapeptide repeat proteins"/>
    <property type="match status" value="1"/>
</dbReference>
<keyword evidence="2" id="KW-1185">Reference proteome</keyword>
<evidence type="ECO:0008006" key="3">
    <source>
        <dbReference type="Google" id="ProtNLM"/>
    </source>
</evidence>
<proteinExistence type="predicted"/>
<dbReference type="EMBL" id="JBHLYW010000029">
    <property type="protein sequence ID" value="MFC0079948.1"/>
    <property type="molecule type" value="Genomic_DNA"/>
</dbReference>
<organism evidence="1 2">
    <name type="scientific">Flavobacterium procerum</name>
    <dbReference type="NCBI Taxonomy" id="1455569"/>
    <lineage>
        <taxon>Bacteria</taxon>
        <taxon>Pseudomonadati</taxon>
        <taxon>Bacteroidota</taxon>
        <taxon>Flavobacteriia</taxon>
        <taxon>Flavobacteriales</taxon>
        <taxon>Flavobacteriaceae</taxon>
        <taxon>Flavobacterium</taxon>
    </lineage>
</organism>
<dbReference type="RefSeq" id="WP_379683051.1">
    <property type="nucleotide sequence ID" value="NZ_JBHLYW010000029.1"/>
</dbReference>
<evidence type="ECO:0000313" key="1">
    <source>
        <dbReference type="EMBL" id="MFC0079948.1"/>
    </source>
</evidence>
<gene>
    <name evidence="1" type="ORF">ACFFLS_23085</name>
</gene>
<accession>A0ABV6BY44</accession>
<protein>
    <recommendedName>
        <fullName evidence="3">Transferase</fullName>
    </recommendedName>
</protein>
<sequence length="235" mass="26961">MNSIRKIFAHNFLAILYFNFKMLPFSQAVKFPFDFYYKVRFEHLSGRIFLNSEKITRGMIKIGGRGSEMFSRNTTIIDLKGTFEINGALEIGHGCLIRVEKKGILSTGNNVRIGALSKVFCENNILFKNEIDFSWECQIFDTNFHYIKNVIDNSIDDKVGFVEIGSCNWFGNRVTVMKGTKTPDFFIVASNSLCNKNYFDFPQNSLVGGFPVKLIGENKKRVFENLEDTSKFDIE</sequence>
<dbReference type="SUPFAM" id="SSF51161">
    <property type="entry name" value="Trimeric LpxA-like enzymes"/>
    <property type="match status" value="1"/>
</dbReference>
<comment type="caution">
    <text evidence="1">The sequence shown here is derived from an EMBL/GenBank/DDBJ whole genome shotgun (WGS) entry which is preliminary data.</text>
</comment>
<dbReference type="InterPro" id="IPR011004">
    <property type="entry name" value="Trimer_LpxA-like_sf"/>
</dbReference>
<reference evidence="1 2" key="1">
    <citation type="submission" date="2024-09" db="EMBL/GenBank/DDBJ databases">
        <authorList>
            <person name="Sun Q."/>
            <person name="Mori K."/>
        </authorList>
    </citation>
    <scope>NUCLEOTIDE SEQUENCE [LARGE SCALE GENOMIC DNA]</scope>
    <source>
        <strain evidence="1 2">CGMCC 1.12926</strain>
    </source>
</reference>
<dbReference type="Proteomes" id="UP001589734">
    <property type="component" value="Unassembled WGS sequence"/>
</dbReference>
<evidence type="ECO:0000313" key="2">
    <source>
        <dbReference type="Proteomes" id="UP001589734"/>
    </source>
</evidence>